<dbReference type="Pfam" id="PF01396">
    <property type="entry name" value="Zn_ribbon_Top1"/>
    <property type="match status" value="1"/>
</dbReference>
<feature type="domain" description="Topo IA-type catalytic" evidence="13">
    <location>
        <begin position="132"/>
        <end position="569"/>
    </location>
</feature>
<dbReference type="Proteomes" id="UP001176960">
    <property type="component" value="Unassembled WGS sequence"/>
</dbReference>
<evidence type="ECO:0000256" key="2">
    <source>
        <dbReference type="ARBA" id="ARBA00009446"/>
    </source>
</evidence>
<feature type="site" description="Interaction with DNA" evidence="10">
    <location>
        <position position="146"/>
    </location>
</feature>
<comment type="caution">
    <text evidence="10">Lacks conserved residue(s) required for the propagation of feature annotation.</text>
</comment>
<dbReference type="InterPro" id="IPR000380">
    <property type="entry name" value="Topo_IA"/>
</dbReference>
<dbReference type="NCBIfam" id="TIGR01051">
    <property type="entry name" value="topA_bact"/>
    <property type="match status" value="1"/>
</dbReference>
<feature type="compositionally biased region" description="Low complexity" evidence="11">
    <location>
        <begin position="863"/>
        <end position="889"/>
    </location>
</feature>
<feature type="region of interest" description="Interaction with DNA" evidence="10">
    <location>
        <begin position="166"/>
        <end position="171"/>
    </location>
</feature>
<comment type="function">
    <text evidence="10">Releases the supercoiling and torsional tension of DNA, which is introduced during the DNA replication and transcription, by transiently cleaving and rejoining one strand of the DNA duplex. Introduces a single-strand break via transesterification at a target site in duplex DNA. The scissile phosphodiester is attacked by the catalytic tyrosine of the enzyme, resulting in the formation of a DNA-(5'-phosphotyrosyl)-enzyme intermediate and the expulsion of a 3'-OH DNA strand. The free DNA strand then undergoes passage around the unbroken strand, thus removing DNA supercoils. Finally, in the religation step, the DNA 3'-OH attacks the covalent intermediate to expel the active-site tyrosine and restore the DNA phosphodiester backbone.</text>
</comment>
<dbReference type="SUPFAM" id="SSF56712">
    <property type="entry name" value="Prokaryotic type I DNA topoisomerase"/>
    <property type="match status" value="1"/>
</dbReference>
<dbReference type="InterPro" id="IPR034149">
    <property type="entry name" value="TOPRIM_TopoI"/>
</dbReference>
<dbReference type="EC" id="5.6.2.1" evidence="10"/>
<gene>
    <name evidence="10 14" type="primary">topA</name>
    <name evidence="14" type="ORF">LMG32879_000742</name>
</gene>
<comment type="catalytic activity">
    <reaction evidence="1 10">
        <text>ATP-independent breakage of single-stranded DNA, followed by passage and rejoining.</text>
        <dbReference type="EC" id="5.6.2.1"/>
    </reaction>
</comment>
<feature type="site" description="Interaction with DNA" evidence="10">
    <location>
        <position position="32"/>
    </location>
</feature>
<dbReference type="Gene3D" id="3.40.50.140">
    <property type="match status" value="1"/>
</dbReference>
<feature type="site" description="Interaction with DNA" evidence="10">
    <location>
        <position position="143"/>
    </location>
</feature>
<dbReference type="InterPro" id="IPR013826">
    <property type="entry name" value="Topo_IA_cen_sub3"/>
</dbReference>
<dbReference type="InterPro" id="IPR013824">
    <property type="entry name" value="Topo_IA_cen_sub1"/>
</dbReference>
<evidence type="ECO:0000256" key="1">
    <source>
        <dbReference type="ARBA" id="ARBA00000213"/>
    </source>
</evidence>
<evidence type="ECO:0000313" key="15">
    <source>
        <dbReference type="Proteomes" id="UP001176960"/>
    </source>
</evidence>
<dbReference type="InterPro" id="IPR013498">
    <property type="entry name" value="Topo_IA_Znf"/>
</dbReference>
<dbReference type="Gene3D" id="1.10.290.10">
    <property type="entry name" value="Topoisomerase I, domain 4"/>
    <property type="match status" value="1"/>
</dbReference>
<evidence type="ECO:0000256" key="3">
    <source>
        <dbReference type="ARBA" id="ARBA00022723"/>
    </source>
</evidence>
<dbReference type="Gene3D" id="3.30.65.10">
    <property type="entry name" value="Bacterial Topoisomerase I, domain 1"/>
    <property type="match status" value="1"/>
</dbReference>
<dbReference type="GO" id="GO:0008270">
    <property type="term" value="F:zinc ion binding"/>
    <property type="evidence" value="ECO:0007669"/>
    <property type="project" value="UniProtKB-KW"/>
</dbReference>
<dbReference type="InterPro" id="IPR013825">
    <property type="entry name" value="Topo_IA_cen_sub2"/>
</dbReference>
<dbReference type="PROSITE" id="PS52039">
    <property type="entry name" value="TOPO_IA_2"/>
    <property type="match status" value="1"/>
</dbReference>
<organism evidence="14 15">
    <name type="scientific">Brytella acorum</name>
    <dbReference type="NCBI Taxonomy" id="2959299"/>
    <lineage>
        <taxon>Bacteria</taxon>
        <taxon>Pseudomonadati</taxon>
        <taxon>Pseudomonadota</taxon>
        <taxon>Alphaproteobacteria</taxon>
        <taxon>Acetobacterales</taxon>
        <taxon>Acetobacteraceae</taxon>
        <taxon>Brytella</taxon>
    </lineage>
</organism>
<dbReference type="HAMAP" id="MF_00952">
    <property type="entry name" value="Topoisom_1_prok"/>
    <property type="match status" value="1"/>
</dbReference>
<keyword evidence="8 10" id="KW-0238">DNA-binding</keyword>
<dbReference type="SMART" id="SM00437">
    <property type="entry name" value="TOP1Ac"/>
    <property type="match status" value="1"/>
</dbReference>
<evidence type="ECO:0000313" key="14">
    <source>
        <dbReference type="EMBL" id="CAI9119916.1"/>
    </source>
</evidence>
<evidence type="ECO:0000256" key="11">
    <source>
        <dbReference type="SAM" id="MobiDB-lite"/>
    </source>
</evidence>
<evidence type="ECO:0000256" key="8">
    <source>
        <dbReference type="ARBA" id="ARBA00023125"/>
    </source>
</evidence>
<dbReference type="GO" id="GO:0003677">
    <property type="term" value="F:DNA binding"/>
    <property type="evidence" value="ECO:0007669"/>
    <property type="project" value="UniProtKB-KW"/>
</dbReference>
<comment type="similarity">
    <text evidence="2 10">Belongs to the type IA topoisomerase family.</text>
</comment>
<evidence type="ECO:0000256" key="7">
    <source>
        <dbReference type="ARBA" id="ARBA00023029"/>
    </source>
</evidence>
<dbReference type="CDD" id="cd03363">
    <property type="entry name" value="TOPRIM_TopoIA_TopoI"/>
    <property type="match status" value="1"/>
</dbReference>
<feature type="domain" description="Toprim" evidence="12">
    <location>
        <begin position="2"/>
        <end position="116"/>
    </location>
</feature>
<keyword evidence="5" id="KW-0862">Zinc</keyword>
<feature type="site" description="Interaction with DNA" evidence="10">
    <location>
        <position position="158"/>
    </location>
</feature>
<dbReference type="SMART" id="SM00493">
    <property type="entry name" value="TOPRIM"/>
    <property type="match status" value="1"/>
</dbReference>
<dbReference type="SUPFAM" id="SSF57783">
    <property type="entry name" value="Zinc beta-ribbon"/>
    <property type="match status" value="1"/>
</dbReference>
<sequence>MTDVVVVESPAKAKTINKYLGDGYTVIASFGHVRDLPPKDGSVRPDENFAMDWQTDERGAKQIATIAKALKGAKHLYLATDPDREGEAISWHVRAALQEKNLLKNIDVQRVTFNEITKSAIKTAMAHPRDLDLPLIEAYLARRALDYLVGFTLSPVLWRKLPGSRSAGRVQSVSLRLICEREAEIEVFKTREYWTVTGDFETPGHAKFTARLTQLQGRKLEQFDLPNEDLAHAARDAVSSGQFTVQSVERRKVKRNPPPPFTTSTLQQEASRKLGMSAQTTMRAAQQLYEGVDIGGETFGLITYMRTDGVQMANEAITAIRAHIGQAIGAAFVPEKPRFYSSKAKNAQEAHEAVRPTDVTRSPAEVARYLTDEQRRLYELVWKRAVASQMQSAELDQVIVELADATKQTILRATGSIIAFEGFLKLYIEGRDDSKTDDDEGRVLPAMQDGDRLKNLGALAEQHFTQPPPRYSEASLVKRMEEIGIGRPSTYASILSVLRDRTYVRLENRRFIPEDRGRLVTAFLVSFFERYVDTNFTASLEEQLDDISGGRADWHDVMRAFWGDFSHAVEQTKDLKISDVIDALDEDLGAYFFPAREDGSDPRQCTACGTGRLGLRLGKFGAFIGCSNYPTCQFTRRLIADDADDGGALKDGMKILGQDPATGQDVTVRRGPYGLYIQQGEADPENKKIKPKRTTIPKGLEGDKLTLDQALGLLSLPRLIGVHPDLGEPIEAGLGRFGPYVKMGAIYGSLDADDDVLTIGLNRAVDCLAKKLASIRNLGPHPADKEPVMVRKGRFGPYVQHGQLIANLPKGQDMDDVTMEEAVALLAEKGKPLKAKGRVTRKPAAKAATGESKKQPAKKKPTTAKTKTSVKTTKTAKAAKAKVPSGKTS</sequence>
<dbReference type="GO" id="GO:0005694">
    <property type="term" value="C:chromosome"/>
    <property type="evidence" value="ECO:0007669"/>
    <property type="project" value="InterPro"/>
</dbReference>
<dbReference type="CDD" id="cd00186">
    <property type="entry name" value="TOP1Ac"/>
    <property type="match status" value="1"/>
</dbReference>
<dbReference type="Gene3D" id="1.10.460.10">
    <property type="entry name" value="Topoisomerase I, domain 2"/>
    <property type="match status" value="1"/>
</dbReference>
<dbReference type="InterPro" id="IPR005733">
    <property type="entry name" value="TopoI_bac-type"/>
</dbReference>
<evidence type="ECO:0000256" key="9">
    <source>
        <dbReference type="ARBA" id="ARBA00023235"/>
    </source>
</evidence>
<dbReference type="PANTHER" id="PTHR42785:SF1">
    <property type="entry name" value="DNA TOPOISOMERASE"/>
    <property type="match status" value="1"/>
</dbReference>
<proteinExistence type="inferred from homology"/>
<evidence type="ECO:0000259" key="12">
    <source>
        <dbReference type="PROSITE" id="PS50880"/>
    </source>
</evidence>
<evidence type="ECO:0000256" key="5">
    <source>
        <dbReference type="ARBA" id="ARBA00022833"/>
    </source>
</evidence>
<dbReference type="InterPro" id="IPR013497">
    <property type="entry name" value="Topo_IA_cen"/>
</dbReference>
<keyword evidence="9 10" id="KW-0413">Isomerase</keyword>
<dbReference type="Pfam" id="PF01751">
    <property type="entry name" value="Toprim"/>
    <property type="match status" value="1"/>
</dbReference>
<dbReference type="Pfam" id="PF13368">
    <property type="entry name" value="Toprim_C_rpt"/>
    <property type="match status" value="3"/>
</dbReference>
<reference evidence="14" key="1">
    <citation type="submission" date="2023-03" db="EMBL/GenBank/DDBJ databases">
        <authorList>
            <person name="Cleenwerck I."/>
        </authorList>
    </citation>
    <scope>NUCLEOTIDE SEQUENCE</scope>
    <source>
        <strain evidence="14">LMG 32879</strain>
    </source>
</reference>
<dbReference type="InterPro" id="IPR003601">
    <property type="entry name" value="Topo_IA_2"/>
</dbReference>
<evidence type="ECO:0000259" key="13">
    <source>
        <dbReference type="PROSITE" id="PS52039"/>
    </source>
</evidence>
<name>A0AA35Y2J1_9PROT</name>
<feature type="site" description="Interaction with DNA" evidence="10">
    <location>
        <position position="142"/>
    </location>
</feature>
<dbReference type="PROSITE" id="PS00396">
    <property type="entry name" value="TOPO_IA_1"/>
    <property type="match status" value="1"/>
</dbReference>
<dbReference type="AlphaFoldDB" id="A0AA35Y2J1"/>
<dbReference type="InterPro" id="IPR028612">
    <property type="entry name" value="Topoisom_1_IA"/>
</dbReference>
<dbReference type="InterPro" id="IPR006171">
    <property type="entry name" value="TOPRIM_dom"/>
</dbReference>
<keyword evidence="6" id="KW-0460">Magnesium</keyword>
<dbReference type="Pfam" id="PF01131">
    <property type="entry name" value="Topoisom_bac"/>
    <property type="match status" value="1"/>
</dbReference>
<evidence type="ECO:0000256" key="4">
    <source>
        <dbReference type="ARBA" id="ARBA00022771"/>
    </source>
</evidence>
<dbReference type="Gene3D" id="2.70.20.10">
    <property type="entry name" value="Topoisomerase I, domain 3"/>
    <property type="match status" value="1"/>
</dbReference>
<dbReference type="PROSITE" id="PS50880">
    <property type="entry name" value="TOPRIM"/>
    <property type="match status" value="1"/>
</dbReference>
<dbReference type="GO" id="GO:0006265">
    <property type="term" value="P:DNA topological change"/>
    <property type="evidence" value="ECO:0007669"/>
    <property type="project" value="UniProtKB-UniRule"/>
</dbReference>
<evidence type="ECO:0000256" key="6">
    <source>
        <dbReference type="ARBA" id="ARBA00022842"/>
    </source>
</evidence>
<dbReference type="PRINTS" id="PR00417">
    <property type="entry name" value="PRTPISMRASEI"/>
</dbReference>
<keyword evidence="15" id="KW-1185">Reference proteome</keyword>
<dbReference type="GO" id="GO:0003917">
    <property type="term" value="F:DNA topoisomerase type I (single strand cut, ATP-independent) activity"/>
    <property type="evidence" value="ECO:0007669"/>
    <property type="project" value="UniProtKB-UniRule"/>
</dbReference>
<comment type="caution">
    <text evidence="14">The sequence shown here is derived from an EMBL/GenBank/DDBJ whole genome shotgun (WGS) entry which is preliminary data.</text>
</comment>
<feature type="site" description="Interaction with DNA" evidence="10">
    <location>
        <position position="501"/>
    </location>
</feature>
<dbReference type="InterPro" id="IPR023405">
    <property type="entry name" value="Topo_IA_core_domain"/>
</dbReference>
<protein>
    <recommendedName>
        <fullName evidence="10">DNA topoisomerase 1</fullName>
        <ecNumber evidence="10">5.6.2.1</ecNumber>
    </recommendedName>
    <alternativeName>
        <fullName evidence="10">DNA topoisomerase I</fullName>
    </alternativeName>
</protein>
<dbReference type="InterPro" id="IPR025589">
    <property type="entry name" value="Toprim_C_rpt"/>
</dbReference>
<dbReference type="PANTHER" id="PTHR42785">
    <property type="entry name" value="DNA TOPOISOMERASE, TYPE IA, CORE"/>
    <property type="match status" value="1"/>
</dbReference>
<dbReference type="RefSeq" id="WP_289840844.1">
    <property type="nucleotide sequence ID" value="NZ_CATKSH010000003.1"/>
</dbReference>
<feature type="site" description="Interaction with DNA" evidence="10">
    <location>
        <position position="306"/>
    </location>
</feature>
<accession>A0AA35Y2J1</accession>
<keyword evidence="7 10" id="KW-0799">Topoisomerase</keyword>
<dbReference type="EMBL" id="CATKSH010000003">
    <property type="protein sequence ID" value="CAI9119916.1"/>
    <property type="molecule type" value="Genomic_DNA"/>
</dbReference>
<feature type="region of interest" description="Disordered" evidence="11">
    <location>
        <begin position="834"/>
        <end position="889"/>
    </location>
</feature>
<feature type="compositionally biased region" description="Basic residues" evidence="11">
    <location>
        <begin position="834"/>
        <end position="844"/>
    </location>
</feature>
<dbReference type="InterPro" id="IPR023406">
    <property type="entry name" value="Topo_IA_AS"/>
</dbReference>
<dbReference type="SMART" id="SM00436">
    <property type="entry name" value="TOP1Bc"/>
    <property type="match status" value="1"/>
</dbReference>
<feature type="active site" description="O-(5'-phospho-DNA)-tyrosine intermediate" evidence="10">
    <location>
        <position position="304"/>
    </location>
</feature>
<evidence type="ECO:0000256" key="10">
    <source>
        <dbReference type="HAMAP-Rule" id="MF_00952"/>
    </source>
</evidence>
<comment type="subunit">
    <text evidence="10">Monomer.</text>
</comment>
<dbReference type="InterPro" id="IPR003602">
    <property type="entry name" value="Topo_IA_DNA-bd_dom"/>
</dbReference>
<keyword evidence="3" id="KW-0479">Metal-binding</keyword>
<keyword evidence="4" id="KW-0863">Zinc-finger</keyword>